<dbReference type="GO" id="GO:0030145">
    <property type="term" value="F:manganese ion binding"/>
    <property type="evidence" value="ECO:0007669"/>
    <property type="project" value="UniProtKB-UniRule"/>
</dbReference>
<dbReference type="InterPro" id="IPR022898">
    <property type="entry name" value="RNase_HII"/>
</dbReference>
<evidence type="ECO:0000256" key="15">
    <source>
        <dbReference type="PROSITE-ProRule" id="PRU01319"/>
    </source>
</evidence>
<keyword evidence="19" id="KW-1185">Reference proteome</keyword>
<keyword evidence="8 14" id="KW-0963">Cytoplasm</keyword>
<reference evidence="18" key="2">
    <citation type="submission" date="2020-09" db="EMBL/GenBank/DDBJ databases">
        <authorList>
            <person name="Sun Q."/>
            <person name="Ohkuma M."/>
        </authorList>
    </citation>
    <scope>NUCLEOTIDE SEQUENCE</scope>
    <source>
        <strain evidence="18">JCM 13919</strain>
    </source>
</reference>
<dbReference type="EC" id="3.1.26.4" evidence="6 14"/>
<keyword evidence="9 14" id="KW-0540">Nuclease</keyword>
<dbReference type="GO" id="GO:0004523">
    <property type="term" value="F:RNA-DNA hybrid ribonuclease activity"/>
    <property type="evidence" value="ECO:0007669"/>
    <property type="project" value="UniProtKB-UniRule"/>
</dbReference>
<feature type="domain" description="RNase H type-2" evidence="17">
    <location>
        <begin position="1"/>
        <end position="188"/>
    </location>
</feature>
<keyword evidence="10 14" id="KW-0479">Metal-binding</keyword>
<evidence type="ECO:0000256" key="1">
    <source>
        <dbReference type="ARBA" id="ARBA00000077"/>
    </source>
</evidence>
<evidence type="ECO:0000256" key="16">
    <source>
        <dbReference type="RuleBase" id="RU003515"/>
    </source>
</evidence>
<name>A0A917N9B6_9GAMM</name>
<keyword evidence="12 14" id="KW-0378">Hydrolase</keyword>
<evidence type="ECO:0000256" key="7">
    <source>
        <dbReference type="ARBA" id="ARBA00019179"/>
    </source>
</evidence>
<dbReference type="PROSITE" id="PS51975">
    <property type="entry name" value="RNASE_H_2"/>
    <property type="match status" value="1"/>
</dbReference>
<dbReference type="PANTHER" id="PTHR10954:SF18">
    <property type="entry name" value="RIBONUCLEASE HII"/>
    <property type="match status" value="1"/>
</dbReference>
<evidence type="ECO:0000256" key="4">
    <source>
        <dbReference type="ARBA" id="ARBA00004496"/>
    </source>
</evidence>
<proteinExistence type="inferred from homology"/>
<evidence type="ECO:0000256" key="6">
    <source>
        <dbReference type="ARBA" id="ARBA00012180"/>
    </source>
</evidence>
<dbReference type="AlphaFoldDB" id="A0A917N9B6"/>
<feature type="binding site" evidence="14 15">
    <location>
        <position position="7"/>
    </location>
    <ligand>
        <name>a divalent metal cation</name>
        <dbReference type="ChEBI" id="CHEBI:60240"/>
    </ligand>
</feature>
<sequence length="191" mass="21048">MYIAGVDEVGRGPLAGPVIAAAVILNDPIEGVKDSKKLPELKRKLLAAEIKEKAVCYAYGRAEVEEINELNIHHATLLAMKRAIENLAFVPDKVLVDGIHIPNVKMPCYPIVKGDDLICEISAASILAKVHRDEEMEKMDLHFPGYGFARHKGYATPQHQEALMKLGPCTIHRKGFTPVSAALNQMEEVEE</sequence>
<comment type="cofactor">
    <cofactor evidence="2">
        <name>Mg(2+)</name>
        <dbReference type="ChEBI" id="CHEBI:18420"/>
    </cofactor>
</comment>
<dbReference type="GO" id="GO:0043137">
    <property type="term" value="P:DNA replication, removal of RNA primer"/>
    <property type="evidence" value="ECO:0007669"/>
    <property type="project" value="TreeGrafter"/>
</dbReference>
<dbReference type="CDD" id="cd07182">
    <property type="entry name" value="RNase_HII_bacteria_HII_like"/>
    <property type="match status" value="1"/>
</dbReference>
<dbReference type="HAMAP" id="MF_00052_B">
    <property type="entry name" value="RNase_HII_B"/>
    <property type="match status" value="1"/>
</dbReference>
<evidence type="ECO:0000256" key="14">
    <source>
        <dbReference type="HAMAP-Rule" id="MF_00052"/>
    </source>
</evidence>
<dbReference type="GO" id="GO:0003723">
    <property type="term" value="F:RNA binding"/>
    <property type="evidence" value="ECO:0007669"/>
    <property type="project" value="UniProtKB-UniRule"/>
</dbReference>
<evidence type="ECO:0000256" key="3">
    <source>
        <dbReference type="ARBA" id="ARBA00004065"/>
    </source>
</evidence>
<dbReference type="GO" id="GO:0005737">
    <property type="term" value="C:cytoplasm"/>
    <property type="evidence" value="ECO:0007669"/>
    <property type="project" value="UniProtKB-SubCell"/>
</dbReference>
<organism evidence="18 19">
    <name type="scientific">Legionella impletisoli</name>
    <dbReference type="NCBI Taxonomy" id="343510"/>
    <lineage>
        <taxon>Bacteria</taxon>
        <taxon>Pseudomonadati</taxon>
        <taxon>Pseudomonadota</taxon>
        <taxon>Gammaproteobacteria</taxon>
        <taxon>Legionellales</taxon>
        <taxon>Legionellaceae</taxon>
        <taxon>Legionella</taxon>
    </lineage>
</organism>
<evidence type="ECO:0000313" key="18">
    <source>
        <dbReference type="EMBL" id="GGI80242.1"/>
    </source>
</evidence>
<dbReference type="InterPro" id="IPR024567">
    <property type="entry name" value="RNase_HII/HIII_dom"/>
</dbReference>
<feature type="binding site" evidence="14 15">
    <location>
        <position position="97"/>
    </location>
    <ligand>
        <name>a divalent metal cation</name>
        <dbReference type="ChEBI" id="CHEBI:60240"/>
    </ligand>
</feature>
<dbReference type="RefSeq" id="WP_131775886.1">
    <property type="nucleotide sequence ID" value="NZ_BMOB01000002.1"/>
</dbReference>
<evidence type="ECO:0000256" key="13">
    <source>
        <dbReference type="ARBA" id="ARBA00023211"/>
    </source>
</evidence>
<keyword evidence="13 14" id="KW-0464">Manganese</keyword>
<keyword evidence="11 14" id="KW-0255">Endonuclease</keyword>
<dbReference type="Proteomes" id="UP000630149">
    <property type="component" value="Unassembled WGS sequence"/>
</dbReference>
<dbReference type="OrthoDB" id="9803420at2"/>
<evidence type="ECO:0000313" key="19">
    <source>
        <dbReference type="Proteomes" id="UP000630149"/>
    </source>
</evidence>
<evidence type="ECO:0000256" key="2">
    <source>
        <dbReference type="ARBA" id="ARBA00001946"/>
    </source>
</evidence>
<dbReference type="GO" id="GO:0006298">
    <property type="term" value="P:mismatch repair"/>
    <property type="evidence" value="ECO:0007669"/>
    <property type="project" value="TreeGrafter"/>
</dbReference>
<evidence type="ECO:0000259" key="17">
    <source>
        <dbReference type="PROSITE" id="PS51975"/>
    </source>
</evidence>
<comment type="subcellular location">
    <subcellularLocation>
        <location evidence="4 14">Cytoplasm</location>
    </subcellularLocation>
</comment>
<gene>
    <name evidence="14 18" type="primary">rnhB</name>
    <name evidence="18" type="ORF">GCM10007966_05930</name>
</gene>
<dbReference type="Gene3D" id="3.30.420.10">
    <property type="entry name" value="Ribonuclease H-like superfamily/Ribonuclease H"/>
    <property type="match status" value="1"/>
</dbReference>
<comment type="cofactor">
    <cofactor evidence="14 15">
        <name>Mn(2+)</name>
        <dbReference type="ChEBI" id="CHEBI:29035"/>
    </cofactor>
    <cofactor evidence="14 15">
        <name>Mg(2+)</name>
        <dbReference type="ChEBI" id="CHEBI:18420"/>
    </cofactor>
    <text evidence="14 15">Manganese or magnesium. Binds 1 divalent metal ion per monomer in the absence of substrate. May bind a second metal ion after substrate binding.</text>
</comment>
<dbReference type="NCBIfam" id="NF000595">
    <property type="entry name" value="PRK00015.1-3"/>
    <property type="match status" value="1"/>
</dbReference>
<protein>
    <recommendedName>
        <fullName evidence="7 14">Ribonuclease HII</fullName>
        <shortName evidence="14">RNase HII</shortName>
        <ecNumber evidence="6 14">3.1.26.4</ecNumber>
    </recommendedName>
</protein>
<dbReference type="NCBIfam" id="NF000596">
    <property type="entry name" value="PRK00015.1-4"/>
    <property type="match status" value="1"/>
</dbReference>
<comment type="function">
    <text evidence="3 14 16">Endonuclease that specifically degrades the RNA of RNA-DNA hybrids.</text>
</comment>
<comment type="catalytic activity">
    <reaction evidence="1 14 15 16">
        <text>Endonucleolytic cleavage to 5'-phosphomonoester.</text>
        <dbReference type="EC" id="3.1.26.4"/>
    </reaction>
</comment>
<dbReference type="GO" id="GO:0032299">
    <property type="term" value="C:ribonuclease H2 complex"/>
    <property type="evidence" value="ECO:0007669"/>
    <property type="project" value="TreeGrafter"/>
</dbReference>
<dbReference type="PANTHER" id="PTHR10954">
    <property type="entry name" value="RIBONUCLEASE H2 SUBUNIT A"/>
    <property type="match status" value="1"/>
</dbReference>
<comment type="similarity">
    <text evidence="5 14 16">Belongs to the RNase HII family.</text>
</comment>
<evidence type="ECO:0000256" key="9">
    <source>
        <dbReference type="ARBA" id="ARBA00022722"/>
    </source>
</evidence>
<feature type="binding site" evidence="14 15">
    <location>
        <position position="8"/>
    </location>
    <ligand>
        <name>a divalent metal cation</name>
        <dbReference type="ChEBI" id="CHEBI:60240"/>
    </ligand>
</feature>
<dbReference type="InterPro" id="IPR001352">
    <property type="entry name" value="RNase_HII/HIII"/>
</dbReference>
<evidence type="ECO:0000256" key="12">
    <source>
        <dbReference type="ARBA" id="ARBA00022801"/>
    </source>
</evidence>
<evidence type="ECO:0000256" key="11">
    <source>
        <dbReference type="ARBA" id="ARBA00022759"/>
    </source>
</evidence>
<evidence type="ECO:0000256" key="10">
    <source>
        <dbReference type="ARBA" id="ARBA00022723"/>
    </source>
</evidence>
<comment type="caution">
    <text evidence="18">The sequence shown here is derived from an EMBL/GenBank/DDBJ whole genome shotgun (WGS) entry which is preliminary data.</text>
</comment>
<accession>A0A917N9B6</accession>
<dbReference type="EMBL" id="BMOB01000002">
    <property type="protein sequence ID" value="GGI80242.1"/>
    <property type="molecule type" value="Genomic_DNA"/>
</dbReference>
<dbReference type="InterPro" id="IPR036397">
    <property type="entry name" value="RNaseH_sf"/>
</dbReference>
<evidence type="ECO:0000256" key="8">
    <source>
        <dbReference type="ARBA" id="ARBA00022490"/>
    </source>
</evidence>
<dbReference type="SUPFAM" id="SSF53098">
    <property type="entry name" value="Ribonuclease H-like"/>
    <property type="match status" value="1"/>
</dbReference>
<evidence type="ECO:0000256" key="5">
    <source>
        <dbReference type="ARBA" id="ARBA00007383"/>
    </source>
</evidence>
<reference evidence="18" key="1">
    <citation type="journal article" date="2014" name="Int. J. Syst. Evol. Microbiol.">
        <title>Complete genome sequence of Corynebacterium casei LMG S-19264T (=DSM 44701T), isolated from a smear-ripened cheese.</title>
        <authorList>
            <consortium name="US DOE Joint Genome Institute (JGI-PGF)"/>
            <person name="Walter F."/>
            <person name="Albersmeier A."/>
            <person name="Kalinowski J."/>
            <person name="Ruckert C."/>
        </authorList>
    </citation>
    <scope>NUCLEOTIDE SEQUENCE</scope>
    <source>
        <strain evidence="18">JCM 13919</strain>
    </source>
</reference>
<dbReference type="FunFam" id="3.30.420.10:FF:000006">
    <property type="entry name" value="Ribonuclease HII"/>
    <property type="match status" value="1"/>
</dbReference>
<dbReference type="InterPro" id="IPR012337">
    <property type="entry name" value="RNaseH-like_sf"/>
</dbReference>
<dbReference type="Pfam" id="PF01351">
    <property type="entry name" value="RNase_HII"/>
    <property type="match status" value="1"/>
</dbReference>